<protein>
    <recommendedName>
        <fullName evidence="3">UBX domain-containing protein</fullName>
    </recommendedName>
</protein>
<dbReference type="Pfam" id="PF00789">
    <property type="entry name" value="UBX"/>
    <property type="match status" value="1"/>
</dbReference>
<dbReference type="Gene3D" id="3.10.20.90">
    <property type="entry name" value="Phosphatidylinositol 3-kinase Catalytic Subunit, Chain A, domain 1"/>
    <property type="match status" value="2"/>
</dbReference>
<evidence type="ECO:0000256" key="2">
    <source>
        <dbReference type="SAM" id="MobiDB-lite"/>
    </source>
</evidence>
<dbReference type="GO" id="GO:0005737">
    <property type="term" value="C:cytoplasm"/>
    <property type="evidence" value="ECO:0007669"/>
    <property type="project" value="TreeGrafter"/>
</dbReference>
<evidence type="ECO:0000259" key="3">
    <source>
        <dbReference type="PROSITE" id="PS50033"/>
    </source>
</evidence>
<reference evidence="4" key="1">
    <citation type="submission" date="2023-07" db="EMBL/GenBank/DDBJ databases">
        <title>Chromosome-level genome assembly of Artemia franciscana.</title>
        <authorList>
            <person name="Jo E."/>
        </authorList>
    </citation>
    <scope>NUCLEOTIDE SEQUENCE</scope>
    <source>
        <tissue evidence="4">Whole body</tissue>
    </source>
</reference>
<feature type="domain" description="UBX" evidence="3">
    <location>
        <begin position="370"/>
        <end position="445"/>
    </location>
</feature>
<dbReference type="Proteomes" id="UP001187531">
    <property type="component" value="Unassembled WGS sequence"/>
</dbReference>
<evidence type="ECO:0000256" key="1">
    <source>
        <dbReference type="SAM" id="Coils"/>
    </source>
</evidence>
<dbReference type="PANTHER" id="PTHR46467:SF1">
    <property type="entry name" value="TETHER CONTAINING UBX DOMAIN FOR GLUT4"/>
    <property type="match status" value="1"/>
</dbReference>
<dbReference type="CDD" id="cd16118">
    <property type="entry name" value="UBX2_UBXN9"/>
    <property type="match status" value="1"/>
</dbReference>
<dbReference type="Pfam" id="PF11470">
    <property type="entry name" value="TUG-UBL1"/>
    <property type="match status" value="1"/>
</dbReference>
<dbReference type="PANTHER" id="PTHR46467">
    <property type="entry name" value="TETHER CONTAINING UBX DOMAIN FOR GLUT4"/>
    <property type="match status" value="1"/>
</dbReference>
<dbReference type="InterPro" id="IPR029071">
    <property type="entry name" value="Ubiquitin-like_domsf"/>
</dbReference>
<dbReference type="GO" id="GO:0012506">
    <property type="term" value="C:vesicle membrane"/>
    <property type="evidence" value="ECO:0007669"/>
    <property type="project" value="TreeGrafter"/>
</dbReference>
<dbReference type="InterPro" id="IPR001012">
    <property type="entry name" value="UBX_dom"/>
</dbReference>
<organism evidence="4 5">
    <name type="scientific">Artemia franciscana</name>
    <name type="common">Brine shrimp</name>
    <name type="synonym">Artemia sanfranciscana</name>
    <dbReference type="NCBI Taxonomy" id="6661"/>
    <lineage>
        <taxon>Eukaryota</taxon>
        <taxon>Metazoa</taxon>
        <taxon>Ecdysozoa</taxon>
        <taxon>Arthropoda</taxon>
        <taxon>Crustacea</taxon>
        <taxon>Branchiopoda</taxon>
        <taxon>Anostraca</taxon>
        <taxon>Artemiidae</taxon>
        <taxon>Artemia</taxon>
    </lineage>
</organism>
<keyword evidence="5" id="KW-1185">Reference proteome</keyword>
<dbReference type="PROSITE" id="PS50033">
    <property type="entry name" value="UBX"/>
    <property type="match status" value="1"/>
</dbReference>
<dbReference type="EMBL" id="JAVRJZ010000004">
    <property type="protein sequence ID" value="KAK2723300.1"/>
    <property type="molecule type" value="Genomic_DNA"/>
</dbReference>
<proteinExistence type="predicted"/>
<comment type="caution">
    <text evidence="4">The sequence shown here is derived from an EMBL/GenBank/DDBJ whole genome shotgun (WGS) entry which is preliminary data.</text>
</comment>
<keyword evidence="1" id="KW-0175">Coiled coil</keyword>
<feature type="region of interest" description="Disordered" evidence="2">
    <location>
        <begin position="506"/>
        <end position="527"/>
    </location>
</feature>
<dbReference type="SUPFAM" id="SSF54236">
    <property type="entry name" value="Ubiquitin-like"/>
    <property type="match status" value="2"/>
</dbReference>
<gene>
    <name evidence="4" type="ORF">QYM36_001825</name>
</gene>
<dbReference type="GO" id="GO:0006886">
    <property type="term" value="P:intracellular protein transport"/>
    <property type="evidence" value="ECO:0007669"/>
    <property type="project" value="TreeGrafter"/>
</dbReference>
<accession>A0AA88LE98</accession>
<dbReference type="GO" id="GO:0005634">
    <property type="term" value="C:nucleus"/>
    <property type="evidence" value="ECO:0007669"/>
    <property type="project" value="TreeGrafter"/>
</dbReference>
<dbReference type="EMBL" id="JAVRJZ010000004">
    <property type="protein sequence ID" value="KAK2723299.1"/>
    <property type="molecule type" value="Genomic_DNA"/>
</dbReference>
<dbReference type="AlphaFoldDB" id="A0AA88LE98"/>
<dbReference type="GO" id="GO:0042593">
    <property type="term" value="P:glucose homeostasis"/>
    <property type="evidence" value="ECO:0007669"/>
    <property type="project" value="TreeGrafter"/>
</dbReference>
<dbReference type="CDD" id="cd16105">
    <property type="entry name" value="Ubl_ASPSCR1_like"/>
    <property type="match status" value="1"/>
</dbReference>
<name>A0AA88LE98_ARTSF</name>
<feature type="coiled-coil region" evidence="1">
    <location>
        <begin position="318"/>
        <end position="352"/>
    </location>
</feature>
<dbReference type="InterPro" id="IPR021569">
    <property type="entry name" value="TUG-UBL1"/>
</dbReference>
<sequence>MSSVTVLCPNGRRVNVKVGPNTVIAQIIEQACVKYSYEPCQFDLKHIKRVLKPDSTVRFEQIPNNAQLELVPVERKRRETSVQVFVQLPSGERMSSEHNPDVTLWDLLEVLKAENPDKTDFFEVSDEKDLSLIYVQTEVKQSEMKKTTLRSLGLIGGRGLIRMVHKPKNVSLSCLGGGILQKPKKEVSQLESRQLDTHSTPTLVVPNPVEIKEETLEAVKQEEENLGEAEPMDIELVSKKIEGEEELEEEDAAPLPMVIQSSGMDLPEPEPPKLENFSIEEEGQVYPLGERDALLFDKNQVKSARELEVDDDFFEHTLEDIKLLHKDLVMKRKEIEQETENLQTLMSRTKKEEILLAQREADKLAKLHRYPKTTLRINFPYPDNYVLQAVFRSSETIAAVMEFTQKFINTEKRNFFLYTSPPKKVLEPEARLFELDLAPASQIYVAPKEEKKELRDVFWLNEETRGKLSSYRAAERLLEAARSSYRADRPINLGEREVSHVDMSYAPTSNLGERARAHSRQVASEKTTDVPKWFKLGR</sequence>
<evidence type="ECO:0000313" key="4">
    <source>
        <dbReference type="EMBL" id="KAK2723299.1"/>
    </source>
</evidence>
<evidence type="ECO:0000313" key="5">
    <source>
        <dbReference type="Proteomes" id="UP001187531"/>
    </source>
</evidence>